<keyword evidence="2" id="KW-1185">Reference proteome</keyword>
<dbReference type="Proteomes" id="UP000614287">
    <property type="component" value="Unassembled WGS sequence"/>
</dbReference>
<organism evidence="1 2">
    <name type="scientific">Formosimonas limnophila</name>
    <dbReference type="NCBI Taxonomy" id="1384487"/>
    <lineage>
        <taxon>Bacteria</taxon>
        <taxon>Pseudomonadati</taxon>
        <taxon>Pseudomonadota</taxon>
        <taxon>Betaproteobacteria</taxon>
        <taxon>Burkholderiales</taxon>
        <taxon>Burkholderiaceae</taxon>
        <taxon>Formosimonas</taxon>
    </lineage>
</organism>
<evidence type="ECO:0008006" key="3">
    <source>
        <dbReference type="Google" id="ProtNLM"/>
    </source>
</evidence>
<protein>
    <recommendedName>
        <fullName evidence="3">Glutaredoxin family protein</fullName>
    </recommendedName>
</protein>
<evidence type="ECO:0000313" key="1">
    <source>
        <dbReference type="EMBL" id="GHA74853.1"/>
    </source>
</evidence>
<dbReference type="Gene3D" id="3.40.30.10">
    <property type="entry name" value="Glutaredoxin"/>
    <property type="match status" value="1"/>
</dbReference>
<dbReference type="RefSeq" id="WP_189493319.1">
    <property type="nucleotide sequence ID" value="NZ_BMZG01000007.1"/>
</dbReference>
<dbReference type="AlphaFoldDB" id="A0A8J3CI61"/>
<reference evidence="1" key="2">
    <citation type="submission" date="2020-09" db="EMBL/GenBank/DDBJ databases">
        <authorList>
            <person name="Sun Q."/>
            <person name="Kim S."/>
        </authorList>
    </citation>
    <scope>NUCLEOTIDE SEQUENCE</scope>
    <source>
        <strain evidence="1">KCTC 32501</strain>
    </source>
</reference>
<name>A0A8J3CI61_9BURK</name>
<dbReference type="Pfam" id="PF05768">
    <property type="entry name" value="Glrx-like"/>
    <property type="match status" value="1"/>
</dbReference>
<sequence>MMVLQLRVIGREDCHLCHDMVADLQVLQKRFAFDLMWLDIEDDVALQELWAMKIPVLLDEMGCELCHGRLNVDVLEQRFLSHRGSVNNG</sequence>
<accession>A0A8J3CI61</accession>
<gene>
    <name evidence="1" type="ORF">GCM10009007_14920</name>
</gene>
<proteinExistence type="predicted"/>
<dbReference type="SUPFAM" id="SSF52833">
    <property type="entry name" value="Thioredoxin-like"/>
    <property type="match status" value="1"/>
</dbReference>
<dbReference type="InterPro" id="IPR036249">
    <property type="entry name" value="Thioredoxin-like_sf"/>
</dbReference>
<dbReference type="InterPro" id="IPR008554">
    <property type="entry name" value="Glutaredoxin-like"/>
</dbReference>
<evidence type="ECO:0000313" key="2">
    <source>
        <dbReference type="Proteomes" id="UP000614287"/>
    </source>
</evidence>
<reference evidence="1" key="1">
    <citation type="journal article" date="2014" name="Int. J. Syst. Evol. Microbiol.">
        <title>Complete genome sequence of Corynebacterium casei LMG S-19264T (=DSM 44701T), isolated from a smear-ripened cheese.</title>
        <authorList>
            <consortium name="US DOE Joint Genome Institute (JGI-PGF)"/>
            <person name="Walter F."/>
            <person name="Albersmeier A."/>
            <person name="Kalinowski J."/>
            <person name="Ruckert C."/>
        </authorList>
    </citation>
    <scope>NUCLEOTIDE SEQUENCE</scope>
    <source>
        <strain evidence="1">KCTC 32501</strain>
    </source>
</reference>
<dbReference type="EMBL" id="BMZG01000007">
    <property type="protein sequence ID" value="GHA74853.1"/>
    <property type="molecule type" value="Genomic_DNA"/>
</dbReference>
<comment type="caution">
    <text evidence="1">The sequence shown here is derived from an EMBL/GenBank/DDBJ whole genome shotgun (WGS) entry which is preliminary data.</text>
</comment>